<reference evidence="3" key="1">
    <citation type="journal article" date="2013" name="Nature">
        <title>Draft genome of the wheat A-genome progenitor Triticum urartu.</title>
        <authorList>
            <person name="Ling H.Q."/>
            <person name="Zhao S."/>
            <person name="Liu D."/>
            <person name="Wang J."/>
            <person name="Sun H."/>
            <person name="Zhang C."/>
            <person name="Fan H."/>
            <person name="Li D."/>
            <person name="Dong L."/>
            <person name="Tao Y."/>
            <person name="Gao C."/>
            <person name="Wu H."/>
            <person name="Li Y."/>
            <person name="Cui Y."/>
            <person name="Guo X."/>
            <person name="Zheng S."/>
            <person name="Wang B."/>
            <person name="Yu K."/>
            <person name="Liang Q."/>
            <person name="Yang W."/>
            <person name="Lou X."/>
            <person name="Chen J."/>
            <person name="Feng M."/>
            <person name="Jian J."/>
            <person name="Zhang X."/>
            <person name="Luo G."/>
            <person name="Jiang Y."/>
            <person name="Liu J."/>
            <person name="Wang Z."/>
            <person name="Sha Y."/>
            <person name="Zhang B."/>
            <person name="Wu H."/>
            <person name="Tang D."/>
            <person name="Shen Q."/>
            <person name="Xue P."/>
            <person name="Zou S."/>
            <person name="Wang X."/>
            <person name="Liu X."/>
            <person name="Wang F."/>
            <person name="Yang Y."/>
            <person name="An X."/>
            <person name="Dong Z."/>
            <person name="Zhang K."/>
            <person name="Zhang X."/>
            <person name="Luo M.C."/>
            <person name="Dvorak J."/>
            <person name="Tong Y."/>
            <person name="Wang J."/>
            <person name="Yang H."/>
            <person name="Li Z."/>
            <person name="Wang D."/>
            <person name="Zhang A."/>
            <person name="Wang J."/>
        </authorList>
    </citation>
    <scope>NUCLEOTIDE SEQUENCE</scope>
    <source>
        <strain evidence="3">cv. G1812</strain>
    </source>
</reference>
<reference evidence="2" key="2">
    <citation type="submission" date="2018-03" db="EMBL/GenBank/DDBJ databases">
        <title>The Triticum urartu genome reveals the dynamic nature of wheat genome evolution.</title>
        <authorList>
            <person name="Ling H."/>
            <person name="Ma B."/>
            <person name="Shi X."/>
            <person name="Liu H."/>
            <person name="Dong L."/>
            <person name="Sun H."/>
            <person name="Cao Y."/>
            <person name="Gao Q."/>
            <person name="Zheng S."/>
            <person name="Li Y."/>
            <person name="Yu Y."/>
            <person name="Du H."/>
            <person name="Qi M."/>
            <person name="Li Y."/>
            <person name="Yu H."/>
            <person name="Cui Y."/>
            <person name="Wang N."/>
            <person name="Chen C."/>
            <person name="Wu H."/>
            <person name="Zhao Y."/>
            <person name="Zhang J."/>
            <person name="Li Y."/>
            <person name="Zhou W."/>
            <person name="Zhang B."/>
            <person name="Hu W."/>
            <person name="Eijk M."/>
            <person name="Tang J."/>
            <person name="Witsenboer H."/>
            <person name="Zhao S."/>
            <person name="Li Z."/>
            <person name="Zhang A."/>
            <person name="Wang D."/>
            <person name="Liang C."/>
        </authorList>
    </citation>
    <scope>NUCLEOTIDE SEQUENCE [LARGE SCALE GENOMIC DNA]</scope>
    <source>
        <strain evidence="2">cv. G1812</strain>
    </source>
</reference>
<evidence type="ECO:0000313" key="3">
    <source>
        <dbReference type="Proteomes" id="UP000015106"/>
    </source>
</evidence>
<feature type="region of interest" description="Disordered" evidence="1">
    <location>
        <begin position="1"/>
        <end position="58"/>
    </location>
</feature>
<evidence type="ECO:0000256" key="1">
    <source>
        <dbReference type="SAM" id="MobiDB-lite"/>
    </source>
</evidence>
<dbReference type="Gramene" id="TuG1812G0200002469.01.T01">
    <property type="protein sequence ID" value="TuG1812G0200002469.01.T01"/>
    <property type="gene ID" value="TuG1812G0200002469.01"/>
</dbReference>
<dbReference type="Proteomes" id="UP000015106">
    <property type="component" value="Chromosome 2"/>
</dbReference>
<keyword evidence="3" id="KW-1185">Reference proteome</keyword>
<accession>A0A8R7PD79</accession>
<reference evidence="2" key="3">
    <citation type="submission" date="2022-06" db="UniProtKB">
        <authorList>
            <consortium name="EnsemblPlants"/>
        </authorList>
    </citation>
    <scope>IDENTIFICATION</scope>
</reference>
<organism evidence="2 3">
    <name type="scientific">Triticum urartu</name>
    <name type="common">Red wild einkorn</name>
    <name type="synonym">Crithodium urartu</name>
    <dbReference type="NCBI Taxonomy" id="4572"/>
    <lineage>
        <taxon>Eukaryota</taxon>
        <taxon>Viridiplantae</taxon>
        <taxon>Streptophyta</taxon>
        <taxon>Embryophyta</taxon>
        <taxon>Tracheophyta</taxon>
        <taxon>Spermatophyta</taxon>
        <taxon>Magnoliopsida</taxon>
        <taxon>Liliopsida</taxon>
        <taxon>Poales</taxon>
        <taxon>Poaceae</taxon>
        <taxon>BOP clade</taxon>
        <taxon>Pooideae</taxon>
        <taxon>Triticodae</taxon>
        <taxon>Triticeae</taxon>
        <taxon>Triticinae</taxon>
        <taxon>Triticum</taxon>
    </lineage>
</organism>
<feature type="compositionally biased region" description="Pro residues" evidence="1">
    <location>
        <begin position="11"/>
        <end position="28"/>
    </location>
</feature>
<proteinExistence type="predicted"/>
<dbReference type="AlphaFoldDB" id="A0A8R7PD79"/>
<dbReference type="EnsemblPlants" id="TuG1812G0200002469.01.T01">
    <property type="protein sequence ID" value="TuG1812G0200002469.01.T01"/>
    <property type="gene ID" value="TuG1812G0200002469.01"/>
</dbReference>
<name>A0A8R7PD79_TRIUA</name>
<sequence length="157" mass="16893">MSAASFSPLHYAPPPPPMRGLDPVPPPTTTKTPAHRRPPAQCPSAHKSDLPSAPAQPSIPSGAACPLIWCALLQRACTLLRRHRDRAPPPPASSSIPNLSLNADAAPRRFLPTVPPLCFFTLNFSRFWLNFSLHPRRRDAPAPPPLAARSVSPSSPT</sequence>
<evidence type="ECO:0000313" key="2">
    <source>
        <dbReference type="EnsemblPlants" id="TuG1812G0200002469.01.T01"/>
    </source>
</evidence>
<protein>
    <submittedName>
        <fullName evidence="2">Uncharacterized protein</fullName>
    </submittedName>
</protein>